<keyword evidence="5 6" id="KW-0472">Membrane</keyword>
<evidence type="ECO:0000256" key="4">
    <source>
        <dbReference type="ARBA" id="ARBA00022989"/>
    </source>
</evidence>
<feature type="transmembrane region" description="Helical" evidence="6">
    <location>
        <begin position="103"/>
        <end position="125"/>
    </location>
</feature>
<feature type="transmembrane region" description="Helical" evidence="6">
    <location>
        <begin position="195"/>
        <end position="217"/>
    </location>
</feature>
<dbReference type="AlphaFoldDB" id="A0A6P2CC01"/>
<feature type="transmembrane region" description="Helical" evidence="6">
    <location>
        <begin position="223"/>
        <end position="244"/>
    </location>
</feature>
<comment type="similarity">
    <text evidence="2">Belongs to the TerC family.</text>
</comment>
<dbReference type="InterPro" id="IPR005496">
    <property type="entry name" value="Integral_membrane_TerC"/>
</dbReference>
<evidence type="ECO:0000256" key="2">
    <source>
        <dbReference type="ARBA" id="ARBA00007511"/>
    </source>
</evidence>
<evidence type="ECO:0000256" key="1">
    <source>
        <dbReference type="ARBA" id="ARBA00004141"/>
    </source>
</evidence>
<dbReference type="Pfam" id="PF03741">
    <property type="entry name" value="TerC"/>
    <property type="match status" value="1"/>
</dbReference>
<evidence type="ECO:0000313" key="8">
    <source>
        <dbReference type="Proteomes" id="UP000471120"/>
    </source>
</evidence>
<dbReference type="GO" id="GO:0016020">
    <property type="term" value="C:membrane"/>
    <property type="evidence" value="ECO:0007669"/>
    <property type="project" value="UniProtKB-SubCell"/>
</dbReference>
<dbReference type="InterPro" id="IPR022369">
    <property type="entry name" value="Integral_membrane_TerC_rswitch"/>
</dbReference>
<feature type="transmembrane region" description="Helical" evidence="6">
    <location>
        <begin position="69"/>
        <end position="91"/>
    </location>
</feature>
<feature type="transmembrane region" description="Helical" evidence="6">
    <location>
        <begin position="294"/>
        <end position="315"/>
    </location>
</feature>
<evidence type="ECO:0000256" key="3">
    <source>
        <dbReference type="ARBA" id="ARBA00022692"/>
    </source>
</evidence>
<comment type="caution">
    <text evidence="7">The sequence shown here is derived from an EMBL/GenBank/DDBJ whole genome shotgun (WGS) entry which is preliminary data.</text>
</comment>
<feature type="transmembrane region" description="Helical" evidence="6">
    <location>
        <begin position="6"/>
        <end position="27"/>
    </location>
</feature>
<name>A0A6P2CC01_9NOCA</name>
<keyword evidence="4 6" id="KW-1133">Transmembrane helix</keyword>
<reference evidence="7 8" key="1">
    <citation type="submission" date="2018-07" db="EMBL/GenBank/DDBJ databases">
        <title>Genome sequence of Rhodococcus rhodnii ATCC 35071 from Rhodnius prolixus.</title>
        <authorList>
            <person name="Patel V."/>
            <person name="Vogel K.J."/>
        </authorList>
    </citation>
    <scope>NUCLEOTIDE SEQUENCE [LARGE SCALE GENOMIC DNA]</scope>
    <source>
        <strain evidence="7 8">ATCC 35071</strain>
    </source>
</reference>
<dbReference type="RefSeq" id="WP_010837921.1">
    <property type="nucleotide sequence ID" value="NZ_QRCM01000001.1"/>
</dbReference>
<feature type="transmembrane region" description="Helical" evidence="6">
    <location>
        <begin position="131"/>
        <end position="148"/>
    </location>
</feature>
<feature type="transmembrane region" description="Helical" evidence="6">
    <location>
        <begin position="256"/>
        <end position="274"/>
    </location>
</feature>
<accession>A0A6P2CC01</accession>
<organism evidence="7 8">
    <name type="scientific">Rhodococcus rhodnii</name>
    <dbReference type="NCBI Taxonomy" id="38312"/>
    <lineage>
        <taxon>Bacteria</taxon>
        <taxon>Bacillati</taxon>
        <taxon>Actinomycetota</taxon>
        <taxon>Actinomycetes</taxon>
        <taxon>Mycobacteriales</taxon>
        <taxon>Nocardiaceae</taxon>
        <taxon>Rhodococcus</taxon>
    </lineage>
</organism>
<dbReference type="EMBL" id="QRCM01000001">
    <property type="protein sequence ID" value="TXG90073.1"/>
    <property type="molecule type" value="Genomic_DNA"/>
</dbReference>
<feature type="transmembrane region" description="Helical" evidence="6">
    <location>
        <begin position="39"/>
        <end position="63"/>
    </location>
</feature>
<gene>
    <name evidence="7" type="ORF">DW322_07395</name>
</gene>
<evidence type="ECO:0000256" key="6">
    <source>
        <dbReference type="SAM" id="Phobius"/>
    </source>
</evidence>
<dbReference type="PANTHER" id="PTHR30238">
    <property type="entry name" value="MEMBRANE BOUND PREDICTED REDOX MODULATOR"/>
    <property type="match status" value="1"/>
</dbReference>
<comment type="subcellular location">
    <subcellularLocation>
        <location evidence="1">Membrane</location>
        <topology evidence="1">Multi-pass membrane protein</topology>
    </subcellularLocation>
</comment>
<dbReference type="NCBIfam" id="TIGR03718">
    <property type="entry name" value="R_switched_Alx"/>
    <property type="match status" value="1"/>
</dbReference>
<sequence>MNVTPLSWIVTVAIIVAALTLDYVVHVKRPHVPTIRESALWSALYVGFALAFGVGVLVFGGAAMAAEYYAGWITEKALSVDNFFVFLVIMGSFKVPRENQEKVLLFGIVFALLARSVFIFVGGALIETFSWMFYLFGLVLLLTAGSMLRGDDEDEGANNVVVRIATRFLRTSPHYDGDRLVTTTRTGARVMTPMLLVMVVIGGTDLMFAFDSIPAIFGLTQSVFLVFAATAFSLMGLKQLYFLLDGLLDRLVYLKYGLAVILAFIGAKLILHALNENSLWFVNDGESVHVVEIGTGTSLLVIVGVLVVTVTVSLASPRGRALSAVNGAARHARSYLDLDYTADESERRRVFEQMCREERKIHALPAKHRELVRRHTDLVATIERAHAVHDESR</sequence>
<evidence type="ECO:0000313" key="7">
    <source>
        <dbReference type="EMBL" id="TXG90073.1"/>
    </source>
</evidence>
<dbReference type="Proteomes" id="UP000471120">
    <property type="component" value="Unassembled WGS sequence"/>
</dbReference>
<keyword evidence="3 6" id="KW-0812">Transmembrane</keyword>
<proteinExistence type="inferred from homology"/>
<dbReference type="PANTHER" id="PTHR30238:SF0">
    <property type="entry name" value="THYLAKOID MEMBRANE PROTEIN TERC, CHLOROPLASTIC"/>
    <property type="match status" value="1"/>
</dbReference>
<evidence type="ECO:0000256" key="5">
    <source>
        <dbReference type="ARBA" id="ARBA00023136"/>
    </source>
</evidence>
<protein>
    <submittedName>
        <fullName evidence="7">TerC family protein</fullName>
    </submittedName>
</protein>